<evidence type="ECO:0000256" key="1">
    <source>
        <dbReference type="ARBA" id="ARBA00006484"/>
    </source>
</evidence>
<dbReference type="Pfam" id="PF13561">
    <property type="entry name" value="adh_short_C2"/>
    <property type="match status" value="1"/>
</dbReference>
<evidence type="ECO:0000313" key="5">
    <source>
        <dbReference type="Proteomes" id="UP000244904"/>
    </source>
</evidence>
<dbReference type="FunFam" id="3.40.50.720:FF:000084">
    <property type="entry name" value="Short-chain dehydrogenase reductase"/>
    <property type="match status" value="1"/>
</dbReference>
<dbReference type="PRINTS" id="PR00081">
    <property type="entry name" value="GDHRDH"/>
</dbReference>
<dbReference type="PRINTS" id="PR00080">
    <property type="entry name" value="SDRFAMILY"/>
</dbReference>
<dbReference type="Proteomes" id="UP000244904">
    <property type="component" value="Unassembled WGS sequence"/>
</dbReference>
<feature type="region of interest" description="Disordered" evidence="3">
    <location>
        <begin position="195"/>
        <end position="215"/>
    </location>
</feature>
<evidence type="ECO:0000313" key="4">
    <source>
        <dbReference type="EMBL" id="SPF81518.1"/>
    </source>
</evidence>
<dbReference type="EC" id="1.1.1.-" evidence="4"/>
<dbReference type="EMBL" id="OMOJ01000010">
    <property type="protein sequence ID" value="SPF81518.1"/>
    <property type="molecule type" value="Genomic_DNA"/>
</dbReference>
<keyword evidence="5" id="KW-1185">Reference proteome</keyword>
<dbReference type="PANTHER" id="PTHR43477">
    <property type="entry name" value="DIHYDROANTICAPSIN 7-DEHYDROGENASE"/>
    <property type="match status" value="1"/>
</dbReference>
<protein>
    <submittedName>
        <fullName evidence="4">2-keto-3-deoxy-L-fuconate dehydrogenase</fullName>
        <ecNumber evidence="4">1.1.1.-</ecNumber>
    </submittedName>
</protein>
<keyword evidence="2 4" id="KW-0560">Oxidoreductase</keyword>
<dbReference type="InterPro" id="IPR002347">
    <property type="entry name" value="SDR_fam"/>
</dbReference>
<proteinExistence type="inferred from homology"/>
<accession>A0A2R8AZR8</accession>
<sequence>MIDTEFFPGLSGRVALVTGAASGVGQAVTESLLRYGVIVAGLDITAEGIPQGAKVILADVRDQAAVTKAIDDFAASHGCLDVLVNNAGVSYTGKVEDGDEADWSRVFDINVFGQLRVMRAALPWLRKSGSASVIVMSSCTAINGIPERVVYSATKGAVQSMSIAMATDLVAEGIRVNTISPGTVDTPFMRELASRTPDPAATRAAHEARQPTGKMVDPNEIGLAVAYLASTISKSVTGTTLVVDGGMGALRLAAKAKQ</sequence>
<evidence type="ECO:0000256" key="3">
    <source>
        <dbReference type="SAM" id="MobiDB-lite"/>
    </source>
</evidence>
<dbReference type="GO" id="GO:0016491">
    <property type="term" value="F:oxidoreductase activity"/>
    <property type="evidence" value="ECO:0007669"/>
    <property type="project" value="UniProtKB-KW"/>
</dbReference>
<dbReference type="Gene3D" id="3.40.50.720">
    <property type="entry name" value="NAD(P)-binding Rossmann-like Domain"/>
    <property type="match status" value="1"/>
</dbReference>
<dbReference type="InterPro" id="IPR036291">
    <property type="entry name" value="NAD(P)-bd_dom_sf"/>
</dbReference>
<dbReference type="InterPro" id="IPR020904">
    <property type="entry name" value="Sc_DH/Rdtase_CS"/>
</dbReference>
<organism evidence="4 5">
    <name type="scientific">Pseudoprimorskyibacter insulae</name>
    <dbReference type="NCBI Taxonomy" id="1695997"/>
    <lineage>
        <taxon>Bacteria</taxon>
        <taxon>Pseudomonadati</taxon>
        <taxon>Pseudomonadota</taxon>
        <taxon>Alphaproteobacteria</taxon>
        <taxon>Rhodobacterales</taxon>
        <taxon>Paracoccaceae</taxon>
        <taxon>Pseudoprimorskyibacter</taxon>
    </lineage>
</organism>
<dbReference type="SUPFAM" id="SSF51735">
    <property type="entry name" value="NAD(P)-binding Rossmann-fold domains"/>
    <property type="match status" value="1"/>
</dbReference>
<comment type="similarity">
    <text evidence="1">Belongs to the short-chain dehydrogenases/reductases (SDR) family.</text>
</comment>
<reference evidence="5" key="1">
    <citation type="submission" date="2018-03" db="EMBL/GenBank/DDBJ databases">
        <authorList>
            <person name="Rodrigo-Torres L."/>
            <person name="Arahal R. D."/>
            <person name="Lucena T."/>
        </authorList>
    </citation>
    <scope>NUCLEOTIDE SEQUENCE [LARGE SCALE GENOMIC DNA]</scope>
    <source>
        <strain evidence="5">CECT 8871</strain>
    </source>
</reference>
<name>A0A2R8AZR8_9RHOB</name>
<dbReference type="InterPro" id="IPR051122">
    <property type="entry name" value="SDR_DHRS6-like"/>
</dbReference>
<dbReference type="PANTHER" id="PTHR43477:SF1">
    <property type="entry name" value="DIHYDROANTICAPSIN 7-DEHYDROGENASE"/>
    <property type="match status" value="1"/>
</dbReference>
<dbReference type="PROSITE" id="PS00061">
    <property type="entry name" value="ADH_SHORT"/>
    <property type="match status" value="1"/>
</dbReference>
<dbReference type="AlphaFoldDB" id="A0A2R8AZR8"/>
<dbReference type="RefSeq" id="WP_219929038.1">
    <property type="nucleotide sequence ID" value="NZ_OMOJ01000010.1"/>
</dbReference>
<gene>
    <name evidence="4" type="ORF">PRI8871_03342</name>
</gene>
<evidence type="ECO:0000256" key="2">
    <source>
        <dbReference type="ARBA" id="ARBA00023002"/>
    </source>
</evidence>